<evidence type="ECO:0000313" key="2">
    <source>
        <dbReference type="EMBL" id="OGL99501.1"/>
    </source>
</evidence>
<dbReference type="PANTHER" id="PTHR21064">
    <property type="entry name" value="AMINOGLYCOSIDE PHOSPHOTRANSFERASE DOMAIN-CONTAINING PROTEIN-RELATED"/>
    <property type="match status" value="1"/>
</dbReference>
<organism evidence="2 3">
    <name type="scientific">Candidatus Uhrbacteria bacterium RIFOXYB2_FULL_45_11</name>
    <dbReference type="NCBI Taxonomy" id="1802421"/>
    <lineage>
        <taxon>Bacteria</taxon>
        <taxon>Candidatus Uhriibacteriota</taxon>
    </lineage>
</organism>
<accession>A0A1F7W9K8</accession>
<sequence>MIPKKVLKAFGFDDVSSTKQLSSGLIHQTFLIKNDRKQYIIQRLHPVLASKEIAADFLAVTKYLHEEKFLAPECVLSKKGEVLVDDGKWNWRAQTCVPGKTISLLKDKKMSAEAGKIYARFHETMSAMPYKFQSKKVLHDTEAIFEKFRHTVDAYRDSELMLDVIDLVVFLLEHTPKYFLPKTLPLRVIHGDPKISNILFDASGKAKALVDLDTCNRRPVLVELGDAFRSWCGGREDDLKNTFSIPLFRSAWTGYAANAAFLTKTERKYLGKAIGTITLELACRFMTDYFTDDYFGWDALRYASRRDHNLARTRGQISEFKDYLKKRQIIEKIIQKTA</sequence>
<dbReference type="Proteomes" id="UP000177331">
    <property type="component" value="Unassembled WGS sequence"/>
</dbReference>
<dbReference type="EMBL" id="MGFD01000008">
    <property type="protein sequence ID" value="OGL99501.1"/>
    <property type="molecule type" value="Genomic_DNA"/>
</dbReference>
<protein>
    <recommendedName>
        <fullName evidence="1">Aminoglycoside phosphotransferase domain-containing protein</fullName>
    </recommendedName>
</protein>
<evidence type="ECO:0000313" key="3">
    <source>
        <dbReference type="Proteomes" id="UP000177331"/>
    </source>
</evidence>
<dbReference type="SUPFAM" id="SSF56112">
    <property type="entry name" value="Protein kinase-like (PK-like)"/>
    <property type="match status" value="1"/>
</dbReference>
<dbReference type="InterPro" id="IPR002575">
    <property type="entry name" value="Aminoglycoside_PTrfase"/>
</dbReference>
<dbReference type="AlphaFoldDB" id="A0A1F7W9K8"/>
<gene>
    <name evidence="2" type="ORF">A2318_00895</name>
</gene>
<dbReference type="Gene3D" id="3.30.200.20">
    <property type="entry name" value="Phosphorylase Kinase, domain 1"/>
    <property type="match status" value="1"/>
</dbReference>
<name>A0A1F7W9K8_9BACT</name>
<dbReference type="STRING" id="1802421.A2318_00895"/>
<dbReference type="InterPro" id="IPR050249">
    <property type="entry name" value="Pseudomonas-type_ThrB"/>
</dbReference>
<feature type="domain" description="Aminoglycoside phosphotransferase" evidence="1">
    <location>
        <begin position="18"/>
        <end position="239"/>
    </location>
</feature>
<proteinExistence type="predicted"/>
<dbReference type="PANTHER" id="PTHR21064:SF5">
    <property type="entry name" value="SLR1880 PROTEIN"/>
    <property type="match status" value="1"/>
</dbReference>
<dbReference type="Pfam" id="PF01636">
    <property type="entry name" value="APH"/>
    <property type="match status" value="1"/>
</dbReference>
<dbReference type="Gene3D" id="3.90.1200.10">
    <property type="match status" value="1"/>
</dbReference>
<evidence type="ECO:0000259" key="1">
    <source>
        <dbReference type="Pfam" id="PF01636"/>
    </source>
</evidence>
<reference evidence="2 3" key="1">
    <citation type="journal article" date="2016" name="Nat. Commun.">
        <title>Thousands of microbial genomes shed light on interconnected biogeochemical processes in an aquifer system.</title>
        <authorList>
            <person name="Anantharaman K."/>
            <person name="Brown C.T."/>
            <person name="Hug L.A."/>
            <person name="Sharon I."/>
            <person name="Castelle C.J."/>
            <person name="Probst A.J."/>
            <person name="Thomas B.C."/>
            <person name="Singh A."/>
            <person name="Wilkins M.J."/>
            <person name="Karaoz U."/>
            <person name="Brodie E.L."/>
            <person name="Williams K.H."/>
            <person name="Hubbard S.S."/>
            <person name="Banfield J.F."/>
        </authorList>
    </citation>
    <scope>NUCLEOTIDE SEQUENCE [LARGE SCALE GENOMIC DNA]</scope>
</reference>
<dbReference type="InterPro" id="IPR011009">
    <property type="entry name" value="Kinase-like_dom_sf"/>
</dbReference>
<comment type="caution">
    <text evidence="2">The sequence shown here is derived from an EMBL/GenBank/DDBJ whole genome shotgun (WGS) entry which is preliminary data.</text>
</comment>